<comment type="caution">
    <text evidence="2">The sequence shown here is derived from an EMBL/GenBank/DDBJ whole genome shotgun (WGS) entry which is preliminary data.</text>
</comment>
<dbReference type="InterPro" id="IPR005151">
    <property type="entry name" value="Tail-specific_protease"/>
</dbReference>
<dbReference type="PANTHER" id="PTHR32060">
    <property type="entry name" value="TAIL-SPECIFIC PROTEASE"/>
    <property type="match status" value="1"/>
</dbReference>
<dbReference type="Pfam" id="PF03572">
    <property type="entry name" value="Peptidase_S41"/>
    <property type="match status" value="1"/>
</dbReference>
<dbReference type="SMART" id="SM00245">
    <property type="entry name" value="TSPc"/>
    <property type="match status" value="1"/>
</dbReference>
<dbReference type="RefSeq" id="WP_189001869.1">
    <property type="nucleotide sequence ID" value="NZ_BMOD01000004.1"/>
</dbReference>
<dbReference type="Proteomes" id="UP000632222">
    <property type="component" value="Unassembled WGS sequence"/>
</dbReference>
<evidence type="ECO:0000313" key="2">
    <source>
        <dbReference type="EMBL" id="GGJ29461.1"/>
    </source>
</evidence>
<dbReference type="PANTHER" id="PTHR32060:SF30">
    <property type="entry name" value="CARBOXY-TERMINAL PROCESSING PROTEASE CTPA"/>
    <property type="match status" value="1"/>
</dbReference>
<proteinExistence type="predicted"/>
<dbReference type="SUPFAM" id="SSF52096">
    <property type="entry name" value="ClpP/crotonase"/>
    <property type="match status" value="1"/>
</dbReference>
<keyword evidence="3" id="KW-1185">Reference proteome</keyword>
<dbReference type="Gene3D" id="3.30.750.44">
    <property type="match status" value="1"/>
</dbReference>
<dbReference type="EMBL" id="BMOD01000004">
    <property type="protein sequence ID" value="GGJ29461.1"/>
    <property type="molecule type" value="Genomic_DNA"/>
</dbReference>
<organism evidence="2 3">
    <name type="scientific">Deinococcus roseus</name>
    <dbReference type="NCBI Taxonomy" id="392414"/>
    <lineage>
        <taxon>Bacteria</taxon>
        <taxon>Thermotogati</taxon>
        <taxon>Deinococcota</taxon>
        <taxon>Deinococci</taxon>
        <taxon>Deinococcales</taxon>
        <taxon>Deinococcaceae</taxon>
        <taxon>Deinococcus</taxon>
    </lineage>
</organism>
<protein>
    <recommendedName>
        <fullName evidence="1">Tail specific protease domain-containing protein</fullName>
    </recommendedName>
</protein>
<dbReference type="CDD" id="cd06567">
    <property type="entry name" value="Peptidase_S41"/>
    <property type="match status" value="1"/>
</dbReference>
<evidence type="ECO:0000259" key="1">
    <source>
        <dbReference type="SMART" id="SM00245"/>
    </source>
</evidence>
<evidence type="ECO:0000313" key="3">
    <source>
        <dbReference type="Proteomes" id="UP000632222"/>
    </source>
</evidence>
<reference evidence="3" key="1">
    <citation type="journal article" date="2019" name="Int. J. Syst. Evol. Microbiol.">
        <title>The Global Catalogue of Microorganisms (GCM) 10K type strain sequencing project: providing services to taxonomists for standard genome sequencing and annotation.</title>
        <authorList>
            <consortium name="The Broad Institute Genomics Platform"/>
            <consortium name="The Broad Institute Genome Sequencing Center for Infectious Disease"/>
            <person name="Wu L."/>
            <person name="Ma J."/>
        </authorList>
    </citation>
    <scope>NUCLEOTIDE SEQUENCE [LARGE SCALE GENOMIC DNA]</scope>
    <source>
        <strain evidence="3">JCM 14370</strain>
    </source>
</reference>
<feature type="domain" description="Tail specific protease" evidence="1">
    <location>
        <begin position="127"/>
        <end position="314"/>
    </location>
</feature>
<dbReference type="Gene3D" id="3.90.226.10">
    <property type="entry name" value="2-enoyl-CoA Hydratase, Chain A, domain 1"/>
    <property type="match status" value="1"/>
</dbReference>
<name>A0ABQ2CX11_9DEIO</name>
<dbReference type="InterPro" id="IPR029045">
    <property type="entry name" value="ClpP/crotonase-like_dom_sf"/>
</dbReference>
<gene>
    <name evidence="2" type="ORF">GCM10008938_14470</name>
</gene>
<sequence length="329" mass="35664">MLSSVALSAVIAGSVLSPELDKFQKIADMITEKYIYTSHLTPPKTLTLPASLPSHTPLALEQTLIEHSNNWEAVQAYYRNEVLKNPKNLDFALKSLVDWLGDNHSVYLNKFEATALKSRYGDLPCLQYTLDATPTRTTAQVTYEVSQEDSRVGIIRIEDFAGFDRTAGVQEALNALTAQGVKAFVIDLRGNPGGLAVEMMRTAGLFQSGFLWRMRLKGSFPIPLPALGNKPYAQVPLALVIDRNVNSAAEGFSGGLQRVGRAKVFGETSAGNVEAVYPYCFNDGSMMFLASGQLAPFSGKTWEGVGVVPDQPGSTLSDAVKWAAGQLKP</sequence>
<accession>A0ABQ2CX11</accession>